<evidence type="ECO:0000259" key="6">
    <source>
        <dbReference type="PROSITE" id="PS50045"/>
    </source>
</evidence>
<name>A0ABZ2CAT2_9BACI</name>
<evidence type="ECO:0000256" key="1">
    <source>
        <dbReference type="ARBA" id="ARBA00022741"/>
    </source>
</evidence>
<reference evidence="7 8" key="1">
    <citation type="submission" date="2023-10" db="EMBL/GenBank/DDBJ databases">
        <title>Niallia locisalis sp.nov. isolated from a salt pond sample.</title>
        <authorList>
            <person name="Li X.-J."/>
            <person name="Dong L."/>
        </authorList>
    </citation>
    <scope>NUCLEOTIDE SEQUENCE [LARGE SCALE GENOMIC DNA]</scope>
    <source>
        <strain evidence="7 8">DSM 29761</strain>
    </source>
</reference>
<evidence type="ECO:0000256" key="5">
    <source>
        <dbReference type="ARBA" id="ARBA00023163"/>
    </source>
</evidence>
<sequence length="644" mass="73125">MKNNRILARENFLTRRQIDSDTPLVIAESWNRSLSYNVDFHLTKSPKVLSSTETQVLQTSSLLYHAFQTLIPKIKSFSNSNYSFLLADNEARLLSVYAKEGLMELLKTFNAIPGGVWSEDICGTTAFGTTLAAGKSVVIQDAQHFCENWKVISCAGVPIFHPTNRNIIGVLDLTSFPEDFPVTALEITETLAKSLEMEVFSQMQIHRLYLENSYLDKDLRTSDDILIAVDLDGQIVRSNHPDYIKGQDWTRQFDWHHFFQTSQEQTILKPSASVLPNERPLPFSSDSSEGFLQLVYFREQIVGALIQIRRQPTRTMNQTVKNHSGLSSNKVNDTIKHHVLGNSPKWLALLEKLQKVANRNMSVLLIGESGTGKEVLSQYIHENSLRKNKPFAAVNCATFAHDLVASELFGYAPGTFTGGVKEGKAGLFEAADGGTVFLDEIAELPLPIQAMLLRVLQEKQVTRIGEYRPRPVNVRIIAATNQDLKKMTEEGTFRLDLYYRLNVVELKVQPLRKRPEDIVLLAEHFLSNDNQDLIDYDLMPETIQLLRSYNWPGNVRELKNVMEYAVVFADKNQIHPWHLPDYIRESLNKNIEQSQGHLISPIENEQAQIAEALSLNRYNISKTAQQLGISRGTLYKKMKKYQLT</sequence>
<dbReference type="PANTHER" id="PTHR32071">
    <property type="entry name" value="TRANSCRIPTIONAL REGULATORY PROTEIN"/>
    <property type="match status" value="1"/>
</dbReference>
<dbReference type="Proteomes" id="UP001357223">
    <property type="component" value="Chromosome"/>
</dbReference>
<organism evidence="7 8">
    <name type="scientific">Niallia oryzisoli</name>
    <dbReference type="NCBI Taxonomy" id="1737571"/>
    <lineage>
        <taxon>Bacteria</taxon>
        <taxon>Bacillati</taxon>
        <taxon>Bacillota</taxon>
        <taxon>Bacilli</taxon>
        <taxon>Bacillales</taxon>
        <taxon>Bacillaceae</taxon>
        <taxon>Niallia</taxon>
    </lineage>
</organism>
<dbReference type="Gene3D" id="3.40.50.300">
    <property type="entry name" value="P-loop containing nucleotide triphosphate hydrolases"/>
    <property type="match status" value="1"/>
</dbReference>
<dbReference type="InterPro" id="IPR025944">
    <property type="entry name" value="Sigma_54_int_dom_CS"/>
</dbReference>
<dbReference type="PROSITE" id="PS50045">
    <property type="entry name" value="SIGMA54_INTERACT_4"/>
    <property type="match status" value="1"/>
</dbReference>
<evidence type="ECO:0000313" key="7">
    <source>
        <dbReference type="EMBL" id="WVX79371.1"/>
    </source>
</evidence>
<dbReference type="InterPro" id="IPR058031">
    <property type="entry name" value="AAA_lid_NorR"/>
</dbReference>
<dbReference type="Pfam" id="PF25601">
    <property type="entry name" value="AAA_lid_14"/>
    <property type="match status" value="1"/>
</dbReference>
<dbReference type="SUPFAM" id="SSF46689">
    <property type="entry name" value="Homeodomain-like"/>
    <property type="match status" value="1"/>
</dbReference>
<dbReference type="Pfam" id="PF02954">
    <property type="entry name" value="HTH_8"/>
    <property type="match status" value="1"/>
</dbReference>
<evidence type="ECO:0000256" key="3">
    <source>
        <dbReference type="ARBA" id="ARBA00023015"/>
    </source>
</evidence>
<keyword evidence="4" id="KW-0238">DNA-binding</keyword>
<keyword evidence="2" id="KW-0067">ATP-binding</keyword>
<proteinExistence type="predicted"/>
<dbReference type="InterPro" id="IPR002078">
    <property type="entry name" value="Sigma_54_int"/>
</dbReference>
<accession>A0ABZ2CAT2</accession>
<evidence type="ECO:0000313" key="8">
    <source>
        <dbReference type="Proteomes" id="UP001357223"/>
    </source>
</evidence>
<keyword evidence="1" id="KW-0547">Nucleotide-binding</keyword>
<dbReference type="PROSITE" id="PS00676">
    <property type="entry name" value="SIGMA54_INTERACT_2"/>
    <property type="match status" value="1"/>
</dbReference>
<dbReference type="Pfam" id="PF00158">
    <property type="entry name" value="Sigma54_activat"/>
    <property type="match status" value="1"/>
</dbReference>
<dbReference type="InterPro" id="IPR002197">
    <property type="entry name" value="HTH_Fis"/>
</dbReference>
<keyword evidence="5" id="KW-0804">Transcription</keyword>
<dbReference type="InterPro" id="IPR003593">
    <property type="entry name" value="AAA+_ATPase"/>
</dbReference>
<dbReference type="InterPro" id="IPR003018">
    <property type="entry name" value="GAF"/>
</dbReference>
<dbReference type="InterPro" id="IPR009057">
    <property type="entry name" value="Homeodomain-like_sf"/>
</dbReference>
<dbReference type="PROSITE" id="PS00675">
    <property type="entry name" value="SIGMA54_INTERACT_1"/>
    <property type="match status" value="1"/>
</dbReference>
<keyword evidence="8" id="KW-1185">Reference proteome</keyword>
<dbReference type="PANTHER" id="PTHR32071:SF81">
    <property type="entry name" value="PROPIONATE CATABOLISM OPERON REGULATORY PROTEIN"/>
    <property type="match status" value="1"/>
</dbReference>
<feature type="domain" description="Sigma-54 factor interaction" evidence="6">
    <location>
        <begin position="339"/>
        <end position="567"/>
    </location>
</feature>
<dbReference type="InterPro" id="IPR029016">
    <property type="entry name" value="GAF-like_dom_sf"/>
</dbReference>
<dbReference type="InterPro" id="IPR025943">
    <property type="entry name" value="Sigma_54_int_dom_ATP-bd_2"/>
</dbReference>
<gene>
    <name evidence="7" type="ORF">R4Z09_18920</name>
</gene>
<dbReference type="Gene3D" id="3.30.450.40">
    <property type="match status" value="1"/>
</dbReference>
<protein>
    <submittedName>
        <fullName evidence="7">Sigma 54-interacting transcriptional regulator</fullName>
    </submittedName>
</protein>
<dbReference type="CDD" id="cd00009">
    <property type="entry name" value="AAA"/>
    <property type="match status" value="1"/>
</dbReference>
<evidence type="ECO:0000256" key="4">
    <source>
        <dbReference type="ARBA" id="ARBA00023125"/>
    </source>
</evidence>
<keyword evidence="3" id="KW-0805">Transcription regulation</keyword>
<dbReference type="SUPFAM" id="SSF52540">
    <property type="entry name" value="P-loop containing nucleoside triphosphate hydrolases"/>
    <property type="match status" value="1"/>
</dbReference>
<evidence type="ECO:0000256" key="2">
    <source>
        <dbReference type="ARBA" id="ARBA00022840"/>
    </source>
</evidence>
<dbReference type="Gene3D" id="1.10.10.60">
    <property type="entry name" value="Homeodomain-like"/>
    <property type="match status" value="1"/>
</dbReference>
<dbReference type="Gene3D" id="1.10.8.60">
    <property type="match status" value="1"/>
</dbReference>
<dbReference type="PRINTS" id="PR01590">
    <property type="entry name" value="HTHFIS"/>
</dbReference>
<dbReference type="PROSITE" id="PS00688">
    <property type="entry name" value="SIGMA54_INTERACT_3"/>
    <property type="match status" value="1"/>
</dbReference>
<dbReference type="Pfam" id="PF01590">
    <property type="entry name" value="GAF"/>
    <property type="match status" value="1"/>
</dbReference>
<dbReference type="SMART" id="SM00382">
    <property type="entry name" value="AAA"/>
    <property type="match status" value="1"/>
</dbReference>
<dbReference type="InterPro" id="IPR025662">
    <property type="entry name" value="Sigma_54_int_dom_ATP-bd_1"/>
</dbReference>
<dbReference type="InterPro" id="IPR027417">
    <property type="entry name" value="P-loop_NTPase"/>
</dbReference>
<dbReference type="EMBL" id="CP137640">
    <property type="protein sequence ID" value="WVX79371.1"/>
    <property type="molecule type" value="Genomic_DNA"/>
</dbReference>
<dbReference type="RefSeq" id="WP_338448305.1">
    <property type="nucleotide sequence ID" value="NZ_CP137640.1"/>
</dbReference>